<comment type="catalytic activity">
    <reaction evidence="8">
        <text>Mo-molybdopterin + GTP + H(+) = Mo-molybdopterin guanine dinucleotide + diphosphate</text>
        <dbReference type="Rhea" id="RHEA:34243"/>
        <dbReference type="ChEBI" id="CHEBI:15378"/>
        <dbReference type="ChEBI" id="CHEBI:33019"/>
        <dbReference type="ChEBI" id="CHEBI:37565"/>
        <dbReference type="ChEBI" id="CHEBI:71302"/>
        <dbReference type="ChEBI" id="CHEBI:71310"/>
        <dbReference type="EC" id="2.7.7.77"/>
    </reaction>
</comment>
<comment type="function">
    <text evidence="8">Transfers a GMP moiety from GTP to Mo-molybdopterin (Mo-MPT) cofactor (Moco or molybdenum cofactor) to form Mo-molybdopterin guanine dinucleotide (Mo-MGD) cofactor.</text>
</comment>
<dbReference type="EC" id="2.7.7.77" evidence="8"/>
<organism evidence="11 12">
    <name type="scientific">Candidatus Segetimicrobium genomatis</name>
    <dbReference type="NCBI Taxonomy" id="2569760"/>
    <lineage>
        <taxon>Bacteria</taxon>
        <taxon>Bacillati</taxon>
        <taxon>Candidatus Sysuimicrobiota</taxon>
        <taxon>Candidatus Sysuimicrobiia</taxon>
        <taxon>Candidatus Sysuimicrobiales</taxon>
        <taxon>Candidatus Segetimicrobiaceae</taxon>
        <taxon>Candidatus Segetimicrobium</taxon>
    </lineage>
</organism>
<dbReference type="GO" id="GO:0005525">
    <property type="term" value="F:GTP binding"/>
    <property type="evidence" value="ECO:0007669"/>
    <property type="project" value="UniProtKB-UniRule"/>
</dbReference>
<name>A0A537K0Z4_9BACT</name>
<dbReference type="Pfam" id="PF12804">
    <property type="entry name" value="NTP_transf_3"/>
    <property type="match status" value="1"/>
</dbReference>
<evidence type="ECO:0000256" key="3">
    <source>
        <dbReference type="ARBA" id="ARBA00022723"/>
    </source>
</evidence>
<dbReference type="PANTHER" id="PTHR19136">
    <property type="entry name" value="MOLYBDENUM COFACTOR GUANYLYLTRANSFERASE"/>
    <property type="match status" value="1"/>
</dbReference>
<dbReference type="InterPro" id="IPR013482">
    <property type="entry name" value="Molybde_CF_guanTrfase"/>
</dbReference>
<evidence type="ECO:0000256" key="9">
    <source>
        <dbReference type="SAM" id="MobiDB-lite"/>
    </source>
</evidence>
<dbReference type="EMBL" id="VBAK01000129">
    <property type="protein sequence ID" value="TMI89146.1"/>
    <property type="molecule type" value="Genomic_DNA"/>
</dbReference>
<evidence type="ECO:0000256" key="6">
    <source>
        <dbReference type="ARBA" id="ARBA00023134"/>
    </source>
</evidence>
<dbReference type="GO" id="GO:0006777">
    <property type="term" value="P:Mo-molybdopterin cofactor biosynthetic process"/>
    <property type="evidence" value="ECO:0007669"/>
    <property type="project" value="UniProtKB-KW"/>
</dbReference>
<dbReference type="AlphaFoldDB" id="A0A537K0Z4"/>
<comment type="caution">
    <text evidence="11">The sequence shown here is derived from an EMBL/GenBank/DDBJ whole genome shotgun (WGS) entry which is preliminary data.</text>
</comment>
<evidence type="ECO:0000256" key="5">
    <source>
        <dbReference type="ARBA" id="ARBA00022842"/>
    </source>
</evidence>
<feature type="binding site" evidence="8">
    <location>
        <position position="164"/>
    </location>
    <ligand>
        <name>Mg(2+)</name>
        <dbReference type="ChEBI" id="CHEBI:18420"/>
    </ligand>
</feature>
<dbReference type="CDD" id="cd02503">
    <property type="entry name" value="MobA"/>
    <property type="match status" value="1"/>
</dbReference>
<proteinExistence type="inferred from homology"/>
<evidence type="ECO:0000313" key="11">
    <source>
        <dbReference type="EMBL" id="TMI89146.1"/>
    </source>
</evidence>
<dbReference type="InterPro" id="IPR025877">
    <property type="entry name" value="MobA-like_NTP_Trfase"/>
</dbReference>
<dbReference type="Gene3D" id="3.90.550.10">
    <property type="entry name" value="Spore Coat Polysaccharide Biosynthesis Protein SpsA, Chain A"/>
    <property type="match status" value="1"/>
</dbReference>
<dbReference type="Proteomes" id="UP000318509">
    <property type="component" value="Unassembled WGS sequence"/>
</dbReference>
<evidence type="ECO:0000313" key="12">
    <source>
        <dbReference type="Proteomes" id="UP000318509"/>
    </source>
</evidence>
<feature type="binding site" evidence="8">
    <location>
        <position position="91"/>
    </location>
    <ligand>
        <name>GTP</name>
        <dbReference type="ChEBI" id="CHEBI:37565"/>
    </ligand>
</feature>
<dbReference type="GO" id="GO:0046872">
    <property type="term" value="F:metal ion binding"/>
    <property type="evidence" value="ECO:0007669"/>
    <property type="project" value="UniProtKB-KW"/>
</dbReference>
<comment type="similarity">
    <text evidence="8">Belongs to the MobA family.</text>
</comment>
<dbReference type="SUPFAM" id="SSF53448">
    <property type="entry name" value="Nucleotide-diphospho-sugar transferases"/>
    <property type="match status" value="1"/>
</dbReference>
<comment type="cofactor">
    <cofactor evidence="8">
        <name>Mg(2+)</name>
        <dbReference type="ChEBI" id="CHEBI:18420"/>
    </cofactor>
</comment>
<evidence type="ECO:0000256" key="8">
    <source>
        <dbReference type="HAMAP-Rule" id="MF_00316"/>
    </source>
</evidence>
<feature type="binding site" evidence="8">
    <location>
        <position position="164"/>
    </location>
    <ligand>
        <name>GTP</name>
        <dbReference type="ChEBI" id="CHEBI:37565"/>
    </ligand>
</feature>
<keyword evidence="3 8" id="KW-0479">Metal-binding</keyword>
<protein>
    <recommendedName>
        <fullName evidence="8">Probable molybdenum cofactor guanylyltransferase</fullName>
        <shortName evidence="8">MoCo guanylyltransferase</shortName>
        <ecNumber evidence="8">2.7.7.77</ecNumber>
    </recommendedName>
    <alternativeName>
        <fullName evidence="8">GTP:molybdopterin guanylyltransferase</fullName>
    </alternativeName>
    <alternativeName>
        <fullName evidence="8">Mo-MPT guanylyltransferase</fullName>
    </alternativeName>
    <alternativeName>
        <fullName evidence="8">Molybdopterin guanylyltransferase</fullName>
    </alternativeName>
    <alternativeName>
        <fullName evidence="8">Molybdopterin-guanine dinucleotide synthase</fullName>
        <shortName evidence="8">MGD synthase</shortName>
    </alternativeName>
</protein>
<dbReference type="InterPro" id="IPR029044">
    <property type="entry name" value="Nucleotide-diphossugar_trans"/>
</dbReference>
<dbReference type="GO" id="GO:0005737">
    <property type="term" value="C:cytoplasm"/>
    <property type="evidence" value="ECO:0007669"/>
    <property type="project" value="UniProtKB-SubCell"/>
</dbReference>
<feature type="region of interest" description="Disordered" evidence="9">
    <location>
        <begin position="14"/>
        <end position="67"/>
    </location>
</feature>
<sequence length="269" mass="29275">MMCIPCFGRKRTWAPPSPSAAGRIGDGSTAEDSRRFRGGLGARRPGLRARRPRRGIDPREDSGGQAGNVVPMRLGGVILAGGESRRMGRTKALLPVGGTTLIEAVIARLREACPEILIVTNTPELYRHLGVRMVPDALPGRQSLVGIYTGILHTGGPAFVCACDMPFLHPALITYLGSLAGGVDVVIPRHGGEYEPLHAVYTPACLDAIRRCAQRQGRNTRFLSDVRVRVVEVEEIRRFDPDLRSFVNVNTPEDYARLREPAPRPAGSR</sequence>
<evidence type="ECO:0000256" key="4">
    <source>
        <dbReference type="ARBA" id="ARBA00022741"/>
    </source>
</evidence>
<feature type="binding site" evidence="8">
    <location>
        <position position="136"/>
    </location>
    <ligand>
        <name>GTP</name>
        <dbReference type="ChEBI" id="CHEBI:37565"/>
    </ligand>
</feature>
<feature type="domain" description="MobA-like NTP transferase" evidence="10">
    <location>
        <begin position="76"/>
        <end position="222"/>
    </location>
</feature>
<keyword evidence="4 8" id="KW-0547">Nucleotide-binding</keyword>
<comment type="subcellular location">
    <subcellularLocation>
        <location evidence="8">Cytoplasm</location>
    </subcellularLocation>
</comment>
<keyword evidence="6 8" id="KW-0342">GTP-binding</keyword>
<gene>
    <name evidence="8" type="primary">mobA</name>
    <name evidence="11" type="ORF">E6H00_10560</name>
</gene>
<keyword evidence="7 8" id="KW-0501">Molybdenum cofactor biosynthesis</keyword>
<accession>A0A537K0Z4</accession>
<keyword evidence="11" id="KW-0548">Nucleotidyltransferase</keyword>
<keyword evidence="5 8" id="KW-0460">Magnesium</keyword>
<comment type="caution">
    <text evidence="8">Lacks conserved residue(s) required for the propagation of feature annotation.</text>
</comment>
<feature type="binding site" evidence="8">
    <location>
        <begin position="79"/>
        <end position="81"/>
    </location>
    <ligand>
        <name>GTP</name>
        <dbReference type="ChEBI" id="CHEBI:37565"/>
    </ligand>
</feature>
<evidence type="ECO:0000256" key="7">
    <source>
        <dbReference type="ARBA" id="ARBA00023150"/>
    </source>
</evidence>
<evidence type="ECO:0000256" key="1">
    <source>
        <dbReference type="ARBA" id="ARBA00022490"/>
    </source>
</evidence>
<dbReference type="PANTHER" id="PTHR19136:SF81">
    <property type="entry name" value="MOLYBDENUM COFACTOR GUANYLYLTRANSFERASE"/>
    <property type="match status" value="1"/>
</dbReference>
<dbReference type="GO" id="GO:0061603">
    <property type="term" value="F:molybdenum cofactor guanylyltransferase activity"/>
    <property type="evidence" value="ECO:0007669"/>
    <property type="project" value="UniProtKB-EC"/>
</dbReference>
<dbReference type="HAMAP" id="MF_00316">
    <property type="entry name" value="MobA"/>
    <property type="match status" value="1"/>
</dbReference>
<evidence type="ECO:0000259" key="10">
    <source>
        <dbReference type="Pfam" id="PF12804"/>
    </source>
</evidence>
<comment type="domain">
    <text evidence="8">The N-terminal domain determines nucleotide recognition and specific binding, while the C-terminal domain determines the specific binding to the target protein.</text>
</comment>
<evidence type="ECO:0000256" key="2">
    <source>
        <dbReference type="ARBA" id="ARBA00022679"/>
    </source>
</evidence>
<reference evidence="11 12" key="1">
    <citation type="journal article" date="2019" name="Nat. Microbiol.">
        <title>Mediterranean grassland soil C-N compound turnover is dependent on rainfall and depth, and is mediated by genomically divergent microorganisms.</title>
        <authorList>
            <person name="Diamond S."/>
            <person name="Andeer P.F."/>
            <person name="Li Z."/>
            <person name="Crits-Christoph A."/>
            <person name="Burstein D."/>
            <person name="Anantharaman K."/>
            <person name="Lane K.R."/>
            <person name="Thomas B.C."/>
            <person name="Pan C."/>
            <person name="Northen T.R."/>
            <person name="Banfield J.F."/>
        </authorList>
    </citation>
    <scope>NUCLEOTIDE SEQUENCE [LARGE SCALE GENOMIC DNA]</scope>
    <source>
        <strain evidence="11">NP_3</strain>
    </source>
</reference>
<keyword evidence="1 8" id="KW-0963">Cytoplasm</keyword>
<keyword evidence="2 8" id="KW-0808">Transferase</keyword>